<sequence length="127" mass="14656">MKFENGNEDKIAGMLNMIIEYDDKHDHQIKFDQLLPNGESFFTIKQKPMPYGIKHYVSFSIEKGVDPNVPNKYGIYPLEFAMETNSVDLFDSLIDSQRIDFSQKIRNKMQTGSKFISYLHLAAGLNN</sequence>
<name>A0ABR2KNL9_9EUKA</name>
<comment type="caution">
    <text evidence="1">The sequence shown here is derived from an EMBL/GenBank/DDBJ whole genome shotgun (WGS) entry which is preliminary data.</text>
</comment>
<dbReference type="InterPro" id="IPR036770">
    <property type="entry name" value="Ankyrin_rpt-contain_sf"/>
</dbReference>
<dbReference type="SUPFAM" id="SSF48403">
    <property type="entry name" value="Ankyrin repeat"/>
    <property type="match status" value="1"/>
</dbReference>
<evidence type="ECO:0000313" key="2">
    <source>
        <dbReference type="Proteomes" id="UP001470230"/>
    </source>
</evidence>
<keyword evidence="2" id="KW-1185">Reference proteome</keyword>
<accession>A0ABR2KNL9</accession>
<protein>
    <recommendedName>
        <fullName evidence="3">Ankyrin repeat protein</fullName>
    </recommendedName>
</protein>
<dbReference type="EMBL" id="JAPFFF010000004">
    <property type="protein sequence ID" value="KAK8892661.1"/>
    <property type="molecule type" value="Genomic_DNA"/>
</dbReference>
<gene>
    <name evidence="1" type="ORF">M9Y10_029901</name>
</gene>
<proteinExistence type="predicted"/>
<organism evidence="1 2">
    <name type="scientific">Tritrichomonas musculus</name>
    <dbReference type="NCBI Taxonomy" id="1915356"/>
    <lineage>
        <taxon>Eukaryota</taxon>
        <taxon>Metamonada</taxon>
        <taxon>Parabasalia</taxon>
        <taxon>Tritrichomonadida</taxon>
        <taxon>Tritrichomonadidae</taxon>
        <taxon>Tritrichomonas</taxon>
    </lineage>
</organism>
<evidence type="ECO:0008006" key="3">
    <source>
        <dbReference type="Google" id="ProtNLM"/>
    </source>
</evidence>
<dbReference type="Gene3D" id="1.25.40.20">
    <property type="entry name" value="Ankyrin repeat-containing domain"/>
    <property type="match status" value="1"/>
</dbReference>
<reference evidence="1 2" key="1">
    <citation type="submission" date="2024-04" db="EMBL/GenBank/DDBJ databases">
        <title>Tritrichomonas musculus Genome.</title>
        <authorList>
            <person name="Alves-Ferreira E."/>
            <person name="Grigg M."/>
            <person name="Lorenzi H."/>
            <person name="Galac M."/>
        </authorList>
    </citation>
    <scope>NUCLEOTIDE SEQUENCE [LARGE SCALE GENOMIC DNA]</scope>
    <source>
        <strain evidence="1 2">EAF2021</strain>
    </source>
</reference>
<evidence type="ECO:0000313" key="1">
    <source>
        <dbReference type="EMBL" id="KAK8892661.1"/>
    </source>
</evidence>
<dbReference type="Proteomes" id="UP001470230">
    <property type="component" value="Unassembled WGS sequence"/>
</dbReference>